<evidence type="ECO:0000256" key="10">
    <source>
        <dbReference type="ARBA" id="ARBA00023015"/>
    </source>
</evidence>
<keyword evidence="11" id="KW-0804">Transcription</keyword>
<keyword evidence="5" id="KW-0678">Repressor</keyword>
<dbReference type="CDD" id="cd09992">
    <property type="entry name" value="HDAC_classII"/>
    <property type="match status" value="1"/>
</dbReference>
<dbReference type="InterPro" id="IPR005522">
    <property type="entry name" value="IPK"/>
</dbReference>
<dbReference type="InterPro" id="IPR023801">
    <property type="entry name" value="His_deacetylse_dom"/>
</dbReference>
<feature type="domain" description="Histone deacetylase" evidence="14">
    <location>
        <begin position="1"/>
        <end position="296"/>
    </location>
</feature>
<dbReference type="PANTHER" id="PTHR10625">
    <property type="entry name" value="HISTONE DEACETYLASE HDAC1-RELATED"/>
    <property type="match status" value="1"/>
</dbReference>
<name>A0A7J6NG37_PEROL</name>
<dbReference type="Gene3D" id="3.30.470.160">
    <property type="entry name" value="Inositol polyphosphate kinase"/>
    <property type="match status" value="1"/>
</dbReference>
<dbReference type="EMBL" id="JABANP010000407">
    <property type="protein sequence ID" value="KAF4682799.1"/>
    <property type="molecule type" value="Genomic_DNA"/>
</dbReference>
<evidence type="ECO:0000256" key="7">
    <source>
        <dbReference type="ARBA" id="ARBA00022777"/>
    </source>
</evidence>
<dbReference type="GO" id="GO:0000118">
    <property type="term" value="C:histone deacetylase complex"/>
    <property type="evidence" value="ECO:0007669"/>
    <property type="project" value="TreeGrafter"/>
</dbReference>
<dbReference type="Gene3D" id="3.40.800.20">
    <property type="entry name" value="Histone deacetylase domain"/>
    <property type="match status" value="1"/>
</dbReference>
<dbReference type="SUPFAM" id="SSF52768">
    <property type="entry name" value="Arginase/deacetylase"/>
    <property type="match status" value="1"/>
</dbReference>
<reference evidence="15 16" key="1">
    <citation type="submission" date="2020-04" db="EMBL/GenBank/DDBJ databases">
        <title>Perkinsus olseni comparative genomics.</title>
        <authorList>
            <person name="Bogema D.R."/>
        </authorList>
    </citation>
    <scope>NUCLEOTIDE SEQUENCE [LARGE SCALE GENOMIC DNA]</scope>
    <source>
        <strain evidence="15">00978-12</strain>
    </source>
</reference>
<comment type="similarity">
    <text evidence="2">Belongs to the inositol phosphokinase (IPK) family.</text>
</comment>
<feature type="region of interest" description="Disordered" evidence="13">
    <location>
        <begin position="354"/>
        <end position="391"/>
    </location>
</feature>
<proteinExistence type="inferred from homology"/>
<evidence type="ECO:0000256" key="6">
    <source>
        <dbReference type="ARBA" id="ARBA00022679"/>
    </source>
</evidence>
<sequence length="662" mass="72224">PATDEELFLVHPQVHVDRVMQFGEEGVLKSAFDGGEDSEGPYNPSTEDEGEENYVVTARPEKSYIFPFGADTYVCKESPMAAKISAEEIMDEDSLVDRGFACVRPPGHHATTSEAMGFCLFNNVAIAAQALRQRYGLQRVAVVDWDVHHGNGTCEIFAEDPTVLVISIHRFDGGLYYPGTGNWTEMGSGDAVGYNLNVPIDDTYGDEEMQFAFDKLVMPALSSFRPEFILVSCGFDACVNDPLGECEVTPQCYGSLTRQLLASFEDGRPARVALVLEGGYNLDSIAASAEECMRALLETGEAEETEPLETVEGSSPNRLRSVPLGEPKSSLIRTLHNLTSCLSALPTSMNIPVVPLPRRAAQKSPGKRTPNRKRRSSSFKLIDSPPTTPDMVAENSQENAEISAPGGAGGIVVSGGGHDGLSLSAVGLGFMEGRRCCWQFYSLLFSIPTDPSLVSPPITERQERLLEKLKPLVPTCVNVERLSDEKKGGFRIWLEDLTHGMKEPCVMDVKLGDKLQEKLDKVRDSSAGELAVRLTALCTNGAATGPSGGQWNLSKKDCAALRTPSEIITILRRFTWMDREGLGQQGLDITKKILDWFEESGGAFEIVCSSILLAFDAAEEKPQMRGKLIDFAHIDYSGTVGDAGVVRGLRNLVDYWQCARQD</sequence>
<evidence type="ECO:0000256" key="8">
    <source>
        <dbReference type="ARBA" id="ARBA00022801"/>
    </source>
</evidence>
<organism evidence="15 16">
    <name type="scientific">Perkinsus olseni</name>
    <name type="common">Perkinsus atlanticus</name>
    <dbReference type="NCBI Taxonomy" id="32597"/>
    <lineage>
        <taxon>Eukaryota</taxon>
        <taxon>Sar</taxon>
        <taxon>Alveolata</taxon>
        <taxon>Perkinsozoa</taxon>
        <taxon>Perkinsea</taxon>
        <taxon>Perkinsida</taxon>
        <taxon>Perkinsidae</taxon>
        <taxon>Perkinsus</taxon>
    </lineage>
</organism>
<protein>
    <recommendedName>
        <fullName evidence="4">histone deacetylase</fullName>
        <ecNumber evidence="4">3.5.1.98</ecNumber>
    </recommendedName>
</protein>
<evidence type="ECO:0000256" key="4">
    <source>
        <dbReference type="ARBA" id="ARBA00012111"/>
    </source>
</evidence>
<keyword evidence="6" id="KW-0808">Transferase</keyword>
<keyword evidence="9" id="KW-0156">Chromatin regulator</keyword>
<keyword evidence="10" id="KW-0805">Transcription regulation</keyword>
<dbReference type="AlphaFoldDB" id="A0A7J6NG37"/>
<feature type="non-terminal residue" evidence="15">
    <location>
        <position position="1"/>
    </location>
</feature>
<dbReference type="OrthoDB" id="424012at2759"/>
<comment type="similarity">
    <text evidence="3">Belongs to the histone deacetylase family. HD type 2 subfamily.</text>
</comment>
<evidence type="ECO:0000256" key="12">
    <source>
        <dbReference type="ARBA" id="ARBA00023242"/>
    </source>
</evidence>
<dbReference type="PANTHER" id="PTHR10625:SF5">
    <property type="entry name" value="HISTONE DEACETYLASE"/>
    <property type="match status" value="1"/>
</dbReference>
<dbReference type="InterPro" id="IPR037138">
    <property type="entry name" value="His_deacetylse_dom_sf"/>
</dbReference>
<accession>A0A7J6NG37</accession>
<evidence type="ECO:0000256" key="1">
    <source>
        <dbReference type="ARBA" id="ARBA00004123"/>
    </source>
</evidence>
<evidence type="ECO:0000256" key="13">
    <source>
        <dbReference type="SAM" id="MobiDB-lite"/>
    </source>
</evidence>
<dbReference type="GO" id="GO:0032958">
    <property type="term" value="P:inositol phosphate biosynthetic process"/>
    <property type="evidence" value="ECO:0007669"/>
    <property type="project" value="InterPro"/>
</dbReference>
<dbReference type="GO" id="GO:0040029">
    <property type="term" value="P:epigenetic regulation of gene expression"/>
    <property type="evidence" value="ECO:0007669"/>
    <property type="project" value="TreeGrafter"/>
</dbReference>
<dbReference type="PRINTS" id="PR01270">
    <property type="entry name" value="HDASUPER"/>
</dbReference>
<dbReference type="Proteomes" id="UP000541610">
    <property type="component" value="Unassembled WGS sequence"/>
</dbReference>
<evidence type="ECO:0000256" key="11">
    <source>
        <dbReference type="ARBA" id="ARBA00023163"/>
    </source>
</evidence>
<dbReference type="Pfam" id="PF03770">
    <property type="entry name" value="IPK"/>
    <property type="match status" value="1"/>
</dbReference>
<dbReference type="Pfam" id="PF00850">
    <property type="entry name" value="Hist_deacetyl"/>
    <property type="match status" value="1"/>
</dbReference>
<evidence type="ECO:0000256" key="5">
    <source>
        <dbReference type="ARBA" id="ARBA00022491"/>
    </source>
</evidence>
<comment type="caution">
    <text evidence="15">The sequence shown here is derived from an EMBL/GenBank/DDBJ whole genome shotgun (WGS) entry which is preliminary data.</text>
</comment>
<keyword evidence="12" id="KW-0539">Nucleus</keyword>
<evidence type="ECO:0000256" key="2">
    <source>
        <dbReference type="ARBA" id="ARBA00007374"/>
    </source>
</evidence>
<dbReference type="GO" id="GO:0141221">
    <property type="term" value="F:histone deacetylase activity, hydrolytic mechanism"/>
    <property type="evidence" value="ECO:0007669"/>
    <property type="project" value="UniProtKB-EC"/>
</dbReference>
<dbReference type="GO" id="GO:0016301">
    <property type="term" value="F:kinase activity"/>
    <property type="evidence" value="ECO:0007669"/>
    <property type="project" value="UniProtKB-KW"/>
</dbReference>
<feature type="region of interest" description="Disordered" evidence="13">
    <location>
        <begin position="30"/>
        <end position="52"/>
    </location>
</feature>
<evidence type="ECO:0000259" key="14">
    <source>
        <dbReference type="Pfam" id="PF00850"/>
    </source>
</evidence>
<feature type="compositionally biased region" description="Basic residues" evidence="13">
    <location>
        <begin position="365"/>
        <end position="377"/>
    </location>
</feature>
<feature type="region of interest" description="Disordered" evidence="13">
    <location>
        <begin position="299"/>
        <end position="324"/>
    </location>
</feature>
<evidence type="ECO:0000256" key="3">
    <source>
        <dbReference type="ARBA" id="ARBA00007738"/>
    </source>
</evidence>
<comment type="subcellular location">
    <subcellularLocation>
        <location evidence="1">Nucleus</location>
    </subcellularLocation>
</comment>
<gene>
    <name evidence="15" type="ORF">FOZ60_010079</name>
</gene>
<dbReference type="InterPro" id="IPR023696">
    <property type="entry name" value="Ureohydrolase_dom_sf"/>
</dbReference>
<dbReference type="SUPFAM" id="SSF56104">
    <property type="entry name" value="SAICAR synthase-like"/>
    <property type="match status" value="1"/>
</dbReference>
<feature type="compositionally biased region" description="Acidic residues" evidence="13">
    <location>
        <begin position="300"/>
        <end position="309"/>
    </location>
</feature>
<evidence type="ECO:0000313" key="16">
    <source>
        <dbReference type="Proteomes" id="UP000541610"/>
    </source>
</evidence>
<dbReference type="InterPro" id="IPR000286">
    <property type="entry name" value="HDACs"/>
</dbReference>
<keyword evidence="7" id="KW-0418">Kinase</keyword>
<evidence type="ECO:0000313" key="15">
    <source>
        <dbReference type="EMBL" id="KAF4682799.1"/>
    </source>
</evidence>
<evidence type="ECO:0000256" key="9">
    <source>
        <dbReference type="ARBA" id="ARBA00022853"/>
    </source>
</evidence>
<dbReference type="EC" id="3.5.1.98" evidence="4"/>
<keyword evidence="8" id="KW-0378">Hydrolase</keyword>
<dbReference type="InterPro" id="IPR038286">
    <property type="entry name" value="IPK_sf"/>
</dbReference>